<dbReference type="SUPFAM" id="SSF50923">
    <property type="entry name" value="Hemopexin-like domain"/>
    <property type="match status" value="1"/>
</dbReference>
<dbReference type="STRING" id="1965070.A0A443Q6X4"/>
<dbReference type="Pfam" id="PF00045">
    <property type="entry name" value="Hemopexin"/>
    <property type="match status" value="2"/>
</dbReference>
<evidence type="ECO:0000256" key="2">
    <source>
        <dbReference type="PROSITE-ProRule" id="PRU01011"/>
    </source>
</evidence>
<name>A0A443Q6X4_9ACAR</name>
<dbReference type="PANTHER" id="PTHR22917">
    <property type="entry name" value="HEMOPEXIN DOMAIN-CONTAINING PROTEIN"/>
    <property type="match status" value="1"/>
</dbReference>
<dbReference type="AlphaFoldDB" id="A0A443Q6X4"/>
<reference evidence="3 4" key="1">
    <citation type="journal article" date="2018" name="Gigascience">
        <title>Genomes of trombidid mites reveal novel predicted allergens and laterally-transferred genes associated with secondary metabolism.</title>
        <authorList>
            <person name="Dong X."/>
            <person name="Chaisiri K."/>
            <person name="Xia D."/>
            <person name="Armstrong S.D."/>
            <person name="Fang Y."/>
            <person name="Donnelly M.J."/>
            <person name="Kadowaki T."/>
            <person name="McGarry J.W."/>
            <person name="Darby A.C."/>
            <person name="Makepeace B.L."/>
        </authorList>
    </citation>
    <scope>NUCLEOTIDE SEQUENCE [LARGE SCALE GENOMIC DNA]</scope>
    <source>
        <strain evidence="3">UoL-WK</strain>
    </source>
</reference>
<feature type="repeat" description="Hemopexin" evidence="2">
    <location>
        <begin position="12"/>
        <end position="56"/>
    </location>
</feature>
<dbReference type="InterPro" id="IPR051298">
    <property type="entry name" value="Heme_transport/Cell_adhesion"/>
</dbReference>
<dbReference type="InterPro" id="IPR036375">
    <property type="entry name" value="Hemopexin-like_dom_sf"/>
</dbReference>
<protein>
    <submittedName>
        <fullName evidence="3">Matrix metalloproteinase-14-like protein</fullName>
    </submittedName>
</protein>
<evidence type="ECO:0000313" key="3">
    <source>
        <dbReference type="EMBL" id="RWR98790.1"/>
    </source>
</evidence>
<dbReference type="Gene3D" id="2.110.10.10">
    <property type="entry name" value="Hemopexin-like domain"/>
    <property type="match status" value="1"/>
</dbReference>
<accession>A0A443Q6X4</accession>
<gene>
    <name evidence="3" type="ORF">B4U79_18865</name>
</gene>
<feature type="repeat" description="Hemopexin" evidence="2">
    <location>
        <begin position="57"/>
        <end position="101"/>
    </location>
</feature>
<sequence length="134" mass="15519">MPENSDKNVCNSTEFDAATIINNMIYLFRGEYYFTIDSNRRIQRRGRKISDDFIGLPNNLDAGVTTTNGTTYFFKGDQYYQARGRRIESGPRLISSHFRNIPNNLDAAFTYTKDGLIYFIKSEQELCLIMLVQM</sequence>
<evidence type="ECO:0000256" key="1">
    <source>
        <dbReference type="ARBA" id="ARBA00022729"/>
    </source>
</evidence>
<organism evidence="3 4">
    <name type="scientific">Dinothrombium tinctorium</name>
    <dbReference type="NCBI Taxonomy" id="1965070"/>
    <lineage>
        <taxon>Eukaryota</taxon>
        <taxon>Metazoa</taxon>
        <taxon>Ecdysozoa</taxon>
        <taxon>Arthropoda</taxon>
        <taxon>Chelicerata</taxon>
        <taxon>Arachnida</taxon>
        <taxon>Acari</taxon>
        <taxon>Acariformes</taxon>
        <taxon>Trombidiformes</taxon>
        <taxon>Prostigmata</taxon>
        <taxon>Anystina</taxon>
        <taxon>Parasitengona</taxon>
        <taxon>Trombidioidea</taxon>
        <taxon>Trombidiidae</taxon>
        <taxon>Dinothrombium</taxon>
    </lineage>
</organism>
<keyword evidence="1" id="KW-0732">Signal</keyword>
<keyword evidence="4" id="KW-1185">Reference proteome</keyword>
<evidence type="ECO:0000313" key="4">
    <source>
        <dbReference type="Proteomes" id="UP000285301"/>
    </source>
</evidence>
<dbReference type="Proteomes" id="UP000285301">
    <property type="component" value="Unassembled WGS sequence"/>
</dbReference>
<dbReference type="SMART" id="SM00120">
    <property type="entry name" value="HX"/>
    <property type="match status" value="2"/>
</dbReference>
<comment type="caution">
    <text evidence="3">The sequence shown here is derived from an EMBL/GenBank/DDBJ whole genome shotgun (WGS) entry which is preliminary data.</text>
</comment>
<dbReference type="PANTHER" id="PTHR22917:SF6">
    <property type="entry name" value="EG:8D8.2 PROTEIN-RELATED"/>
    <property type="match status" value="1"/>
</dbReference>
<dbReference type="InterPro" id="IPR018487">
    <property type="entry name" value="Hemopexin-like_repeat"/>
</dbReference>
<proteinExistence type="predicted"/>
<dbReference type="GO" id="GO:0005615">
    <property type="term" value="C:extracellular space"/>
    <property type="evidence" value="ECO:0007669"/>
    <property type="project" value="TreeGrafter"/>
</dbReference>
<dbReference type="PROSITE" id="PS51642">
    <property type="entry name" value="HEMOPEXIN_2"/>
    <property type="match status" value="2"/>
</dbReference>
<dbReference type="OrthoDB" id="406838at2759"/>
<dbReference type="EMBL" id="NCKU01018862">
    <property type="protein sequence ID" value="RWR98790.1"/>
    <property type="molecule type" value="Genomic_DNA"/>
</dbReference>